<dbReference type="eggNOG" id="ENOG502SCNK">
    <property type="taxonomic scope" value="Eukaryota"/>
</dbReference>
<dbReference type="OMA" id="EYPDCIT"/>
<name>N1QLP4_SPHMS</name>
<evidence type="ECO:0000313" key="1">
    <source>
        <dbReference type="EMBL" id="EMF12276.1"/>
    </source>
</evidence>
<dbReference type="InterPro" id="IPR029069">
    <property type="entry name" value="HotDog_dom_sf"/>
</dbReference>
<dbReference type="SUPFAM" id="SSF54637">
    <property type="entry name" value="Thioesterase/thiol ester dehydrase-isomerase"/>
    <property type="match status" value="1"/>
</dbReference>
<proteinExistence type="predicted"/>
<evidence type="ECO:0000313" key="2">
    <source>
        <dbReference type="Proteomes" id="UP000016931"/>
    </source>
</evidence>
<dbReference type="GeneID" id="27903025"/>
<reference evidence="1 2" key="1">
    <citation type="journal article" date="2012" name="PLoS Pathog.">
        <title>Diverse lifestyles and strategies of plant pathogenesis encoded in the genomes of eighteen Dothideomycetes fungi.</title>
        <authorList>
            <person name="Ohm R.A."/>
            <person name="Feau N."/>
            <person name="Henrissat B."/>
            <person name="Schoch C.L."/>
            <person name="Horwitz B.A."/>
            <person name="Barry K.W."/>
            <person name="Condon B.J."/>
            <person name="Copeland A.C."/>
            <person name="Dhillon B."/>
            <person name="Glaser F."/>
            <person name="Hesse C.N."/>
            <person name="Kosti I."/>
            <person name="LaButti K."/>
            <person name="Lindquist E.A."/>
            <person name="Lucas S."/>
            <person name="Salamov A.A."/>
            <person name="Bradshaw R.E."/>
            <person name="Ciuffetti L."/>
            <person name="Hamelin R.C."/>
            <person name="Kema G.H.J."/>
            <person name="Lawrence C."/>
            <person name="Scott J.A."/>
            <person name="Spatafora J.W."/>
            <person name="Turgeon B.G."/>
            <person name="de Wit P.J.G.M."/>
            <person name="Zhong S."/>
            <person name="Goodwin S.B."/>
            <person name="Grigoriev I.V."/>
        </authorList>
    </citation>
    <scope>NUCLEOTIDE SEQUENCE [LARGE SCALE GENOMIC DNA]</scope>
    <source>
        <strain evidence="1 2">SO2202</strain>
    </source>
</reference>
<organism evidence="1 2">
    <name type="scientific">Sphaerulina musiva (strain SO2202)</name>
    <name type="common">Poplar stem canker fungus</name>
    <name type="synonym">Septoria musiva</name>
    <dbReference type="NCBI Taxonomy" id="692275"/>
    <lineage>
        <taxon>Eukaryota</taxon>
        <taxon>Fungi</taxon>
        <taxon>Dikarya</taxon>
        <taxon>Ascomycota</taxon>
        <taxon>Pezizomycotina</taxon>
        <taxon>Dothideomycetes</taxon>
        <taxon>Dothideomycetidae</taxon>
        <taxon>Mycosphaerellales</taxon>
        <taxon>Mycosphaerellaceae</taxon>
        <taxon>Sphaerulina</taxon>
    </lineage>
</organism>
<dbReference type="Gene3D" id="3.10.129.10">
    <property type="entry name" value="Hotdog Thioesterase"/>
    <property type="match status" value="1"/>
</dbReference>
<gene>
    <name evidence="1" type="ORF">SEPMUDRAFT_149978</name>
</gene>
<dbReference type="Proteomes" id="UP000016931">
    <property type="component" value="Unassembled WGS sequence"/>
</dbReference>
<dbReference type="RefSeq" id="XP_016760397.1">
    <property type="nucleotide sequence ID" value="XM_016905888.1"/>
</dbReference>
<accession>N1QLP4</accession>
<dbReference type="CDD" id="cd03443">
    <property type="entry name" value="PaaI_thioesterase"/>
    <property type="match status" value="1"/>
</dbReference>
<dbReference type="InterPro" id="IPR052061">
    <property type="entry name" value="PTE-AB_protein"/>
</dbReference>
<dbReference type="OrthoDB" id="506431at2759"/>
<dbReference type="EMBL" id="KB456265">
    <property type="protein sequence ID" value="EMF12276.1"/>
    <property type="molecule type" value="Genomic_DNA"/>
</dbReference>
<dbReference type="AlphaFoldDB" id="N1QLP4"/>
<dbReference type="HOGENOM" id="CLU_052827_4_2_1"/>
<dbReference type="PANTHER" id="PTHR47260:SF3">
    <property type="entry name" value="THIOESTERASE FAMILY PROTEIN (AFU_ORTHOLOGUE AFUA_7G03960)"/>
    <property type="match status" value="1"/>
</dbReference>
<keyword evidence="2" id="KW-1185">Reference proteome</keyword>
<protein>
    <recommendedName>
        <fullName evidence="3">Thioesterase domain-containing protein</fullName>
    </recommendedName>
</protein>
<dbReference type="PANTHER" id="PTHR47260">
    <property type="entry name" value="UPF0644 PROTEIN PB2B4.06"/>
    <property type="match status" value="1"/>
</dbReference>
<evidence type="ECO:0008006" key="3">
    <source>
        <dbReference type="Google" id="ProtNLM"/>
    </source>
</evidence>
<sequence>MTHDVDTTSPFLRIPWTARLLSQPNILTAIPQSRTPKASTEDSLFAEILKTSRTLRSCILFYRNSDHVGVEEVTALYFVGNGMNGHSGIIHGGITATLIDESMGMLQTVNLEREREGGNFGEEEGGLGSFTAYLNVQYKRPVSTPGAIAVVVKRVRKEGRKEWLSAELKQWSGSDRSRGDGDEEGELVVCATGEALFVTPRAVGSKL</sequence>